<feature type="region of interest" description="Disordered" evidence="1">
    <location>
        <begin position="320"/>
        <end position="360"/>
    </location>
</feature>
<gene>
    <name evidence="2" type="ORF">MBEBAB_2547</name>
</gene>
<dbReference type="RefSeq" id="WP_021698391.1">
    <property type="nucleotide sequence ID" value="NZ_BATC01000064.1"/>
</dbReference>
<feature type="region of interest" description="Disordered" evidence="1">
    <location>
        <begin position="13"/>
        <end position="32"/>
    </location>
</feature>
<feature type="compositionally biased region" description="Basic and acidic residues" evidence="1">
    <location>
        <begin position="349"/>
        <end position="360"/>
    </location>
</feature>
<sequence>MVIMAALFWPQGRAAPTESPSPASEAAEPDAPRITRTRLRIVPPGYTGLPAREQAELDARVPVGSRVEWLLDVAPRPDTVSAAFSEGGRLAFSRRRDRWSATRVMDQSTLYRIEADGMARQRLHRIDAVEDAPPVVSLVTPDSQLVLAAAGQTTFAPVFEVSDDYGVATTAELRITLTQGEGEAITSESRTLTVRGRGDGRSKRFSATLNLAREGLVGPGDLIVQLVARDNRRPRSQVTEGPSVILRRSAALGSADGLDGLLRPVMPAYFASQRQIIIDAEALVAERRDLEPRQFLDRSNGLGVDQARLRLRYGQFLGEETEGGGLALPTNDAPTLPTNDTPAPAPEVHGPDDGHDHSDEELASFGSAVDVLREYGHAHDDGDAATLFDPGTRSTLGNALDAMWSSERALRQGRPEEALPFAYQALEFLQEAQRADRVFLPRTGSDLPPLDMSRRLTGDRDDIGARLPPVQSANADPTLERAWRALDDRPGGGRVDLDGLERWVRGASGRLEDPLGLIAAIDTLRAEPGCSDCRRALQALLWDAMGATPARVERREAPNRRGRRYLEALQ</sequence>
<evidence type="ECO:0000313" key="3">
    <source>
        <dbReference type="Proteomes" id="UP000016569"/>
    </source>
</evidence>
<evidence type="ECO:0000256" key="1">
    <source>
        <dbReference type="SAM" id="MobiDB-lite"/>
    </source>
</evidence>
<proteinExistence type="predicted"/>
<dbReference type="Proteomes" id="UP000016569">
    <property type="component" value="Unassembled WGS sequence"/>
</dbReference>
<dbReference type="Pfam" id="PF13779">
    <property type="entry name" value="DUF4175"/>
    <property type="match status" value="1"/>
</dbReference>
<feature type="compositionally biased region" description="Low complexity" evidence="1">
    <location>
        <begin position="14"/>
        <end position="26"/>
    </location>
</feature>
<organism evidence="2 3">
    <name type="scientific">Brevundimonas abyssalis TAR-001</name>
    <dbReference type="NCBI Taxonomy" id="1391729"/>
    <lineage>
        <taxon>Bacteria</taxon>
        <taxon>Pseudomonadati</taxon>
        <taxon>Pseudomonadota</taxon>
        <taxon>Alphaproteobacteria</taxon>
        <taxon>Caulobacterales</taxon>
        <taxon>Caulobacteraceae</taxon>
        <taxon>Brevundimonas</taxon>
    </lineage>
</organism>
<dbReference type="EMBL" id="BATC01000064">
    <property type="protein sequence ID" value="GAD60297.1"/>
    <property type="molecule type" value="Genomic_DNA"/>
</dbReference>
<name>A0A8E0NDB9_9CAUL</name>
<reference evidence="3" key="1">
    <citation type="journal article" date="2013" name="Genome Announc.">
        <title>Draft Genome Sequence of the Dimorphic Prosthecate Bacterium Brevundimonas abyssalis TAR-001T.</title>
        <authorList>
            <person name="Tsubouchi T."/>
            <person name="Nishi S."/>
            <person name="Usui K."/>
            <person name="Shimane Y."/>
            <person name="Takaki Y."/>
            <person name="Maruyama T."/>
            <person name="Hatada Y."/>
        </authorList>
    </citation>
    <scope>NUCLEOTIDE SEQUENCE [LARGE SCALE GENOMIC DNA]</scope>
    <source>
        <strain evidence="3">TAR-001</strain>
    </source>
</reference>
<dbReference type="AlphaFoldDB" id="A0A8E0NDB9"/>
<keyword evidence="3" id="KW-1185">Reference proteome</keyword>
<accession>A0A8E0NDB9</accession>
<comment type="caution">
    <text evidence="2">The sequence shown here is derived from an EMBL/GenBank/DDBJ whole genome shotgun (WGS) entry which is preliminary data.</text>
</comment>
<evidence type="ECO:0000313" key="2">
    <source>
        <dbReference type="EMBL" id="GAD60297.1"/>
    </source>
</evidence>
<protein>
    <submittedName>
        <fullName evidence="2">Uncharacterized protein</fullName>
    </submittedName>
</protein>
<dbReference type="InterPro" id="IPR012683">
    <property type="entry name" value="CHP02302_TM"/>
</dbReference>
<feature type="compositionally biased region" description="Polar residues" evidence="1">
    <location>
        <begin position="332"/>
        <end position="341"/>
    </location>
</feature>